<dbReference type="InterPro" id="IPR019826">
    <property type="entry name" value="Carboxylesterase_B_AS"/>
</dbReference>
<name>A0A9P0G466_9CUCU</name>
<keyword evidence="3 6" id="KW-0378">Hydrolase</keyword>
<evidence type="ECO:0000256" key="5">
    <source>
        <dbReference type="ARBA" id="ARBA00023180"/>
    </source>
</evidence>
<dbReference type="Gene3D" id="3.40.50.1820">
    <property type="entry name" value="alpha/beta hydrolase"/>
    <property type="match status" value="1"/>
</dbReference>
<accession>A0A9P0G466</accession>
<reference evidence="8" key="1">
    <citation type="submission" date="2022-01" db="EMBL/GenBank/DDBJ databases">
        <authorList>
            <person name="King R."/>
        </authorList>
    </citation>
    <scope>NUCLEOTIDE SEQUENCE</scope>
</reference>
<keyword evidence="2" id="KW-0719">Serine esterase</keyword>
<proteinExistence type="inferred from homology"/>
<evidence type="ECO:0000313" key="9">
    <source>
        <dbReference type="Proteomes" id="UP001153636"/>
    </source>
</evidence>
<evidence type="ECO:0000256" key="4">
    <source>
        <dbReference type="ARBA" id="ARBA00023157"/>
    </source>
</evidence>
<keyword evidence="9" id="KW-1185">Reference proteome</keyword>
<dbReference type="EC" id="3.1.1.-" evidence="6"/>
<evidence type="ECO:0000259" key="7">
    <source>
        <dbReference type="Pfam" id="PF00135"/>
    </source>
</evidence>
<organism evidence="8 9">
    <name type="scientific">Psylliodes chrysocephalus</name>
    <dbReference type="NCBI Taxonomy" id="3402493"/>
    <lineage>
        <taxon>Eukaryota</taxon>
        <taxon>Metazoa</taxon>
        <taxon>Ecdysozoa</taxon>
        <taxon>Arthropoda</taxon>
        <taxon>Hexapoda</taxon>
        <taxon>Insecta</taxon>
        <taxon>Pterygota</taxon>
        <taxon>Neoptera</taxon>
        <taxon>Endopterygota</taxon>
        <taxon>Coleoptera</taxon>
        <taxon>Polyphaga</taxon>
        <taxon>Cucujiformia</taxon>
        <taxon>Chrysomeloidea</taxon>
        <taxon>Chrysomelidae</taxon>
        <taxon>Galerucinae</taxon>
        <taxon>Alticini</taxon>
        <taxon>Psylliodes</taxon>
    </lineage>
</organism>
<dbReference type="SUPFAM" id="SSF53474">
    <property type="entry name" value="alpha/beta-Hydrolases"/>
    <property type="match status" value="1"/>
</dbReference>
<protein>
    <recommendedName>
        <fullName evidence="6">Carboxylic ester hydrolase</fullName>
        <ecNumber evidence="6">3.1.1.-</ecNumber>
    </recommendedName>
</protein>
<dbReference type="InterPro" id="IPR002018">
    <property type="entry name" value="CarbesteraseB"/>
</dbReference>
<dbReference type="GO" id="GO:0052689">
    <property type="term" value="F:carboxylic ester hydrolase activity"/>
    <property type="evidence" value="ECO:0007669"/>
    <property type="project" value="UniProtKB-KW"/>
</dbReference>
<comment type="similarity">
    <text evidence="1 6">Belongs to the type-B carboxylesterase/lipase family.</text>
</comment>
<dbReference type="Pfam" id="PF00135">
    <property type="entry name" value="COesterase"/>
    <property type="match status" value="1"/>
</dbReference>
<dbReference type="PANTHER" id="PTHR43142">
    <property type="entry name" value="CARBOXYLIC ESTER HYDROLASE"/>
    <property type="match status" value="1"/>
</dbReference>
<evidence type="ECO:0000256" key="1">
    <source>
        <dbReference type="ARBA" id="ARBA00005964"/>
    </source>
</evidence>
<keyword evidence="5" id="KW-0325">Glycoprotein</keyword>
<dbReference type="AlphaFoldDB" id="A0A9P0G466"/>
<gene>
    <name evidence="8" type="ORF">PSYICH_LOCUS122</name>
</gene>
<dbReference type="PROSITE" id="PS00122">
    <property type="entry name" value="CARBOXYLESTERASE_B_1"/>
    <property type="match status" value="1"/>
</dbReference>
<dbReference type="Proteomes" id="UP001153636">
    <property type="component" value="Chromosome 1"/>
</dbReference>
<dbReference type="InterPro" id="IPR029058">
    <property type="entry name" value="AB_hydrolase_fold"/>
</dbReference>
<sequence>MDTFGPHYFLDQNIIVVSIQYRLGPLGFLSTVDDIIPGNLGIKDQQLAMKWVSKRIKHFGGDPSRITLMGQSAGAMSVGYHLMNPQNRGLFSGAIMQSGSPLSCAALQKFPRDAAFLMAAAIDESLKTMNSSEELLTFLQETPLDVLKNASFVKLPTTKLNCQFVGSLTWVPTRESPEARKPIIMGMNYEKIKKGMTLKIPLLIGINSQESIYYGMDGLDLLAKMYDINPSYLISGNLNINHKQRCAAGQALKYIYTNSSFSSDISKLIEFNSDTYFNVPTLTFAYYHAQHSDVYAYRFAFKGMLGNQNSTFPGVGHAEDLNYIFQNSENENLSNYSNEEVITHNRIIELWSQFIKYRNPTKHTNDLLQNVNWTKFTQNKFVHLNIDENLSVGQFKSTFKEWINIISRFASPFIDTF</sequence>
<evidence type="ECO:0000313" key="8">
    <source>
        <dbReference type="EMBL" id="CAH1099303.1"/>
    </source>
</evidence>
<keyword evidence="4" id="KW-1015">Disulfide bond</keyword>
<evidence type="ECO:0000256" key="2">
    <source>
        <dbReference type="ARBA" id="ARBA00022487"/>
    </source>
</evidence>
<dbReference type="PANTHER" id="PTHR43142:SF1">
    <property type="entry name" value="CARBOXYLIC ESTER HYDROLASE"/>
    <property type="match status" value="1"/>
</dbReference>
<evidence type="ECO:0000256" key="3">
    <source>
        <dbReference type="ARBA" id="ARBA00022801"/>
    </source>
</evidence>
<dbReference type="EMBL" id="OV651813">
    <property type="protein sequence ID" value="CAH1099303.1"/>
    <property type="molecule type" value="Genomic_DNA"/>
</dbReference>
<feature type="domain" description="Carboxylesterase type B" evidence="7">
    <location>
        <begin position="4"/>
        <end position="393"/>
    </location>
</feature>
<evidence type="ECO:0000256" key="6">
    <source>
        <dbReference type="RuleBase" id="RU361235"/>
    </source>
</evidence>